<reference evidence="12 13" key="1">
    <citation type="submission" date="2017-09" db="EMBL/GenBank/DDBJ databases">
        <title>Depth-based differentiation of microbial function through sediment-hosted aquifers and enrichment of novel symbionts in the deep terrestrial subsurface.</title>
        <authorList>
            <person name="Probst A.J."/>
            <person name="Ladd B."/>
            <person name="Jarett J.K."/>
            <person name="Geller-Mcgrath D.E."/>
            <person name="Sieber C.M."/>
            <person name="Emerson J.B."/>
            <person name="Anantharaman K."/>
            <person name="Thomas B.C."/>
            <person name="Malmstrom R."/>
            <person name="Stieglmeier M."/>
            <person name="Klingl A."/>
            <person name="Woyke T."/>
            <person name="Ryan C.M."/>
            <person name="Banfield J.F."/>
        </authorList>
    </citation>
    <scope>NUCLEOTIDE SEQUENCE [LARGE SCALE GENOMIC DNA]</scope>
    <source>
        <strain evidence="12">CG11_big_fil_rev_8_21_14_0_20_45_26</strain>
    </source>
</reference>
<dbReference type="Gene3D" id="3.40.50.300">
    <property type="entry name" value="P-loop containing nucleotide triphosphate hydrolases"/>
    <property type="match status" value="1"/>
</dbReference>
<feature type="binding site" evidence="11">
    <location>
        <position position="117"/>
    </location>
    <ligand>
        <name>ATP</name>
        <dbReference type="ChEBI" id="CHEBI:30616"/>
    </ligand>
</feature>
<gene>
    <name evidence="11" type="primary">aroK</name>
    <name evidence="12" type="ORF">COV74_08010</name>
</gene>
<dbReference type="SUPFAM" id="SSF52540">
    <property type="entry name" value="P-loop containing nucleoside triphosphate hydrolases"/>
    <property type="match status" value="1"/>
</dbReference>
<dbReference type="PANTHER" id="PTHR21087:SF16">
    <property type="entry name" value="SHIKIMATE KINASE 1, CHLOROPLASTIC"/>
    <property type="match status" value="1"/>
</dbReference>
<feature type="binding site" evidence="11">
    <location>
        <position position="33"/>
    </location>
    <ligand>
        <name>substrate</name>
    </ligand>
</feature>
<keyword evidence="9 11" id="KW-0057">Aromatic amino acid biosynthesis</keyword>
<dbReference type="UniPathway" id="UPA00053">
    <property type="reaction ID" value="UER00088"/>
</dbReference>
<feature type="binding site" evidence="11">
    <location>
        <position position="57"/>
    </location>
    <ligand>
        <name>substrate</name>
    </ligand>
</feature>
<evidence type="ECO:0000256" key="6">
    <source>
        <dbReference type="ARBA" id="ARBA00022741"/>
    </source>
</evidence>
<evidence type="ECO:0000256" key="11">
    <source>
        <dbReference type="HAMAP-Rule" id="MF_00109"/>
    </source>
</evidence>
<evidence type="ECO:0000313" key="13">
    <source>
        <dbReference type="Proteomes" id="UP000230859"/>
    </source>
</evidence>
<evidence type="ECO:0000313" key="12">
    <source>
        <dbReference type="EMBL" id="PIQ85632.1"/>
    </source>
</evidence>
<dbReference type="InterPro" id="IPR031322">
    <property type="entry name" value="Shikimate/glucono_kinase"/>
</dbReference>
<proteinExistence type="inferred from homology"/>
<feature type="binding site" evidence="11">
    <location>
        <begin position="11"/>
        <end position="16"/>
    </location>
    <ligand>
        <name>ATP</name>
        <dbReference type="ChEBI" id="CHEBI:30616"/>
    </ligand>
</feature>
<dbReference type="PROSITE" id="PS01128">
    <property type="entry name" value="SHIKIMATE_KINASE"/>
    <property type="match status" value="1"/>
</dbReference>
<feature type="binding site" evidence="11">
    <location>
        <position position="79"/>
    </location>
    <ligand>
        <name>substrate</name>
    </ligand>
</feature>
<dbReference type="EMBL" id="PCVY01000064">
    <property type="protein sequence ID" value="PIQ85632.1"/>
    <property type="molecule type" value="Genomic_DNA"/>
</dbReference>
<comment type="similarity">
    <text evidence="2 11">Belongs to the shikimate kinase family.</text>
</comment>
<dbReference type="GO" id="GO:0009423">
    <property type="term" value="P:chorismate biosynthetic process"/>
    <property type="evidence" value="ECO:0007669"/>
    <property type="project" value="UniProtKB-UniRule"/>
</dbReference>
<accession>A0A2H0LMH0</accession>
<dbReference type="GO" id="GO:0009073">
    <property type="term" value="P:aromatic amino acid family biosynthetic process"/>
    <property type="evidence" value="ECO:0007669"/>
    <property type="project" value="UniProtKB-KW"/>
</dbReference>
<dbReference type="GO" id="GO:0000287">
    <property type="term" value="F:magnesium ion binding"/>
    <property type="evidence" value="ECO:0007669"/>
    <property type="project" value="UniProtKB-UniRule"/>
</dbReference>
<dbReference type="PRINTS" id="PR01100">
    <property type="entry name" value="SHIKIMTKNASE"/>
</dbReference>
<protein>
    <recommendedName>
        <fullName evidence="3 11">Shikimate kinase</fullName>
        <shortName evidence="11">SK</shortName>
        <ecNumber evidence="3 11">2.7.1.71</ecNumber>
    </recommendedName>
</protein>
<evidence type="ECO:0000256" key="8">
    <source>
        <dbReference type="ARBA" id="ARBA00022840"/>
    </source>
</evidence>
<dbReference type="InterPro" id="IPR023000">
    <property type="entry name" value="Shikimate_kinase_CS"/>
</dbReference>
<comment type="subunit">
    <text evidence="11">Monomer.</text>
</comment>
<dbReference type="InterPro" id="IPR027417">
    <property type="entry name" value="P-loop_NTPase"/>
</dbReference>
<dbReference type="InterPro" id="IPR000623">
    <property type="entry name" value="Shikimate_kinase/TSH1"/>
</dbReference>
<evidence type="ECO:0000256" key="7">
    <source>
        <dbReference type="ARBA" id="ARBA00022777"/>
    </source>
</evidence>
<comment type="caution">
    <text evidence="11">Lacks conserved residue(s) required for the propagation of feature annotation.</text>
</comment>
<keyword evidence="4 11" id="KW-0028">Amino-acid biosynthesis</keyword>
<evidence type="ECO:0000256" key="3">
    <source>
        <dbReference type="ARBA" id="ARBA00012154"/>
    </source>
</evidence>
<evidence type="ECO:0000256" key="4">
    <source>
        <dbReference type="ARBA" id="ARBA00022605"/>
    </source>
</evidence>
<comment type="catalytic activity">
    <reaction evidence="10 11">
        <text>shikimate + ATP = 3-phosphoshikimate + ADP + H(+)</text>
        <dbReference type="Rhea" id="RHEA:13121"/>
        <dbReference type="ChEBI" id="CHEBI:15378"/>
        <dbReference type="ChEBI" id="CHEBI:30616"/>
        <dbReference type="ChEBI" id="CHEBI:36208"/>
        <dbReference type="ChEBI" id="CHEBI:145989"/>
        <dbReference type="ChEBI" id="CHEBI:456216"/>
        <dbReference type="EC" id="2.7.1.71"/>
    </reaction>
</comment>
<dbReference type="EC" id="2.7.1.71" evidence="3 11"/>
<dbReference type="Proteomes" id="UP000230859">
    <property type="component" value="Unassembled WGS sequence"/>
</dbReference>
<sequence length="167" mass="18285">MKHIFLIGMMGSGKSSTAVALAQRLQMPCEDLDTSIEHIGEQTVKQIFEDKGELHFRQLEKLALREAVKKSSRVIATGGGIILDQSNINLMKSAGTIVFLRTSLQMLLSRLQNTADRPLLGSDHPQVALEKIWHERASLYETAADLIADTDGKTADEVAGDIEGLLT</sequence>
<evidence type="ECO:0000256" key="2">
    <source>
        <dbReference type="ARBA" id="ARBA00006997"/>
    </source>
</evidence>
<keyword evidence="11" id="KW-0460">Magnesium</keyword>
<comment type="subcellular location">
    <subcellularLocation>
        <location evidence="11">Cytoplasm</location>
    </subcellularLocation>
</comment>
<organism evidence="12 13">
    <name type="scientific">Candidatus Abzuiibacterium crystallinum</name>
    <dbReference type="NCBI Taxonomy" id="1974748"/>
    <lineage>
        <taxon>Bacteria</taxon>
        <taxon>Pseudomonadati</taxon>
        <taxon>Candidatus Omnitrophota</taxon>
        <taxon>Candidatus Abzuiibacterium</taxon>
    </lineage>
</organism>
<evidence type="ECO:0000256" key="5">
    <source>
        <dbReference type="ARBA" id="ARBA00022679"/>
    </source>
</evidence>
<keyword evidence="8 11" id="KW-0067">ATP-binding</keyword>
<keyword evidence="11" id="KW-0479">Metal-binding</keyword>
<keyword evidence="6 11" id="KW-0547">Nucleotide-binding</keyword>
<name>A0A2H0LMH0_9BACT</name>
<dbReference type="PANTHER" id="PTHR21087">
    <property type="entry name" value="SHIKIMATE KINASE"/>
    <property type="match status" value="1"/>
</dbReference>
<feature type="binding site" evidence="11">
    <location>
        <position position="136"/>
    </location>
    <ligand>
        <name>substrate</name>
    </ligand>
</feature>
<keyword evidence="11" id="KW-0963">Cytoplasm</keyword>
<evidence type="ECO:0000256" key="1">
    <source>
        <dbReference type="ARBA" id="ARBA00004842"/>
    </source>
</evidence>
<keyword evidence="7 11" id="KW-0418">Kinase</keyword>
<comment type="pathway">
    <text evidence="1 11">Metabolic intermediate biosynthesis; chorismate biosynthesis; chorismate from D-erythrose 4-phosphate and phosphoenolpyruvate: step 5/7.</text>
</comment>
<dbReference type="GO" id="GO:0005829">
    <property type="term" value="C:cytosol"/>
    <property type="evidence" value="ECO:0007669"/>
    <property type="project" value="TreeGrafter"/>
</dbReference>
<comment type="caution">
    <text evidence="12">The sequence shown here is derived from an EMBL/GenBank/DDBJ whole genome shotgun (WGS) entry which is preliminary data.</text>
</comment>
<dbReference type="AlphaFoldDB" id="A0A2H0LMH0"/>
<keyword evidence="5 11" id="KW-0808">Transferase</keyword>
<evidence type="ECO:0000256" key="10">
    <source>
        <dbReference type="ARBA" id="ARBA00048567"/>
    </source>
</evidence>
<dbReference type="HAMAP" id="MF_00109">
    <property type="entry name" value="Shikimate_kinase"/>
    <property type="match status" value="1"/>
</dbReference>
<dbReference type="GO" id="GO:0008652">
    <property type="term" value="P:amino acid biosynthetic process"/>
    <property type="evidence" value="ECO:0007669"/>
    <property type="project" value="UniProtKB-KW"/>
</dbReference>
<evidence type="ECO:0000256" key="9">
    <source>
        <dbReference type="ARBA" id="ARBA00023141"/>
    </source>
</evidence>
<feature type="binding site" evidence="11">
    <location>
        <position position="15"/>
    </location>
    <ligand>
        <name>Mg(2+)</name>
        <dbReference type="ChEBI" id="CHEBI:18420"/>
    </ligand>
</feature>
<dbReference type="GO" id="GO:0004765">
    <property type="term" value="F:shikimate kinase activity"/>
    <property type="evidence" value="ECO:0007669"/>
    <property type="project" value="UniProtKB-UniRule"/>
</dbReference>
<comment type="cofactor">
    <cofactor evidence="11">
        <name>Mg(2+)</name>
        <dbReference type="ChEBI" id="CHEBI:18420"/>
    </cofactor>
    <text evidence="11">Binds 1 Mg(2+) ion per subunit.</text>
</comment>
<dbReference type="CDD" id="cd00464">
    <property type="entry name" value="SK"/>
    <property type="match status" value="1"/>
</dbReference>
<dbReference type="Pfam" id="PF01202">
    <property type="entry name" value="SKI"/>
    <property type="match status" value="1"/>
</dbReference>
<dbReference type="GO" id="GO:0005524">
    <property type="term" value="F:ATP binding"/>
    <property type="evidence" value="ECO:0007669"/>
    <property type="project" value="UniProtKB-UniRule"/>
</dbReference>
<comment type="function">
    <text evidence="11">Catalyzes the specific phosphorylation of the 3-hydroxyl group of shikimic acid using ATP as a cosubstrate.</text>
</comment>